<dbReference type="RefSeq" id="WP_200088433.1">
    <property type="nucleotide sequence ID" value="NZ_CP054706.1"/>
</dbReference>
<dbReference type="EMBL" id="CP054706">
    <property type="protein sequence ID" value="QQK79185.1"/>
    <property type="molecule type" value="Genomic_DNA"/>
</dbReference>
<dbReference type="AlphaFoldDB" id="A0A7T6Z943"/>
<organism evidence="1 2">
    <name type="scientific">Salicibibacter cibi</name>
    <dbReference type="NCBI Taxonomy" id="2743001"/>
    <lineage>
        <taxon>Bacteria</taxon>
        <taxon>Bacillati</taxon>
        <taxon>Bacillota</taxon>
        <taxon>Bacilli</taxon>
        <taxon>Bacillales</taxon>
        <taxon>Bacillaceae</taxon>
        <taxon>Salicibibacter</taxon>
    </lineage>
</organism>
<proteinExistence type="predicted"/>
<protein>
    <submittedName>
        <fullName evidence="1">Uncharacterized protein</fullName>
    </submittedName>
</protein>
<gene>
    <name evidence="1" type="ORF">HUG20_04245</name>
</gene>
<dbReference type="Proteomes" id="UP000595349">
    <property type="component" value="Chromosome"/>
</dbReference>
<keyword evidence="2" id="KW-1185">Reference proteome</keyword>
<sequence>MFAAVMSLILLMHPLNMLPSMNYQRINAHPMATLCTIISVTLGGK</sequence>
<accession>A0A7T6Z943</accession>
<evidence type="ECO:0000313" key="1">
    <source>
        <dbReference type="EMBL" id="QQK79185.1"/>
    </source>
</evidence>
<evidence type="ECO:0000313" key="2">
    <source>
        <dbReference type="Proteomes" id="UP000595349"/>
    </source>
</evidence>
<reference evidence="1 2" key="1">
    <citation type="submission" date="2020-06" db="EMBL/GenBank/DDBJ databases">
        <title>Genomic analysis of Salicibibacter sp. NKC21-4.</title>
        <authorList>
            <person name="Oh Y.J."/>
        </authorList>
    </citation>
    <scope>NUCLEOTIDE SEQUENCE [LARGE SCALE GENOMIC DNA]</scope>
    <source>
        <strain evidence="1 2">NKC21-4</strain>
    </source>
</reference>
<name>A0A7T6Z943_9BACI</name>
<dbReference type="KEGG" id="scib:HUG20_04245"/>